<reference evidence="1" key="1">
    <citation type="submission" date="2022-08" db="EMBL/GenBank/DDBJ databases">
        <authorList>
            <person name="Zhang D."/>
        </authorList>
    </citation>
    <scope>NUCLEOTIDE SEQUENCE</scope>
    <source>
        <strain evidence="1">XJ19-11</strain>
    </source>
</reference>
<evidence type="ECO:0000313" key="2">
    <source>
        <dbReference type="Proteomes" id="UP001142175"/>
    </source>
</evidence>
<keyword evidence="2" id="KW-1185">Reference proteome</keyword>
<dbReference type="Proteomes" id="UP001142175">
    <property type="component" value="Unassembled WGS sequence"/>
</dbReference>
<sequence>MDRILWKFEKLFSIRFAHEAFPFSAANGGILTDFISIEPDLLTKSLFKKHDIHFRIRQDMLLCFIRINSAEDTPYFRLPNGFSARFLFEIKNSLKDQTQVPANHGKENLFRFRINVRASANSMSLSGATLGTLTSRDTVRIFTPGNPGTWTTATINLSGSFGVIDLVTEGSSTHRLFTDVPSQSLFYTAANGNENEHLFTIHLNN</sequence>
<dbReference type="RefSeq" id="WP_258422470.1">
    <property type="nucleotide sequence ID" value="NZ_JANAEZ010000006.1"/>
</dbReference>
<dbReference type="EMBL" id="JANSUY010000002">
    <property type="protein sequence ID" value="MCR9014594.1"/>
    <property type="molecule type" value="Genomic_DNA"/>
</dbReference>
<proteinExistence type="predicted"/>
<accession>A0A9X2P7K3</accession>
<evidence type="ECO:0000313" key="1">
    <source>
        <dbReference type="EMBL" id="MCR9014594.1"/>
    </source>
</evidence>
<dbReference type="AlphaFoldDB" id="A0A9X2P7K3"/>
<comment type="caution">
    <text evidence="1">The sequence shown here is derived from an EMBL/GenBank/DDBJ whole genome shotgun (WGS) entry which is preliminary data.</text>
</comment>
<gene>
    <name evidence="1" type="ORF">NU887_06065</name>
</gene>
<protein>
    <submittedName>
        <fullName evidence="1">Uncharacterized protein</fullName>
    </submittedName>
</protein>
<name>A0A9X2P7K3_9BACT</name>
<organism evidence="1 2">
    <name type="scientific">Aquiflexum gelatinilyticum</name>
    <dbReference type="NCBI Taxonomy" id="2961943"/>
    <lineage>
        <taxon>Bacteria</taxon>
        <taxon>Pseudomonadati</taxon>
        <taxon>Bacteroidota</taxon>
        <taxon>Cytophagia</taxon>
        <taxon>Cytophagales</taxon>
        <taxon>Cyclobacteriaceae</taxon>
        <taxon>Aquiflexum</taxon>
    </lineage>
</organism>